<name>A0AAN9Q3T3_CANGL</name>
<evidence type="ECO:0000313" key="1">
    <source>
        <dbReference type="EMBL" id="KAK7321246.1"/>
    </source>
</evidence>
<dbReference type="Proteomes" id="UP001367508">
    <property type="component" value="Unassembled WGS sequence"/>
</dbReference>
<reference evidence="1 2" key="1">
    <citation type="submission" date="2024-01" db="EMBL/GenBank/DDBJ databases">
        <title>The genomes of 5 underutilized Papilionoideae crops provide insights into root nodulation and disease resistanc.</title>
        <authorList>
            <person name="Jiang F."/>
        </authorList>
    </citation>
    <scope>NUCLEOTIDE SEQUENCE [LARGE SCALE GENOMIC DNA]</scope>
    <source>
        <strain evidence="1">LVBAO_FW01</strain>
        <tissue evidence="1">Leaves</tissue>
    </source>
</reference>
<dbReference type="AlphaFoldDB" id="A0AAN9Q3T3"/>
<gene>
    <name evidence="1" type="ORF">VNO77_31701</name>
</gene>
<accession>A0AAN9Q3T3</accession>
<sequence>MYSESISSLAPLTPAFNPTLAAASILNPKPGLAASILNLKPGFNTEECTKNILGVIILSSRSSKHCLITLDSYPSFEKMDHRTRIVKKLVEGNDHSSIGEREVYTSSTIAH</sequence>
<dbReference type="EMBL" id="JAYMYQ010000007">
    <property type="protein sequence ID" value="KAK7321246.1"/>
    <property type="molecule type" value="Genomic_DNA"/>
</dbReference>
<proteinExistence type="predicted"/>
<organism evidence="1 2">
    <name type="scientific">Canavalia gladiata</name>
    <name type="common">Sword bean</name>
    <name type="synonym">Dolichos gladiatus</name>
    <dbReference type="NCBI Taxonomy" id="3824"/>
    <lineage>
        <taxon>Eukaryota</taxon>
        <taxon>Viridiplantae</taxon>
        <taxon>Streptophyta</taxon>
        <taxon>Embryophyta</taxon>
        <taxon>Tracheophyta</taxon>
        <taxon>Spermatophyta</taxon>
        <taxon>Magnoliopsida</taxon>
        <taxon>eudicotyledons</taxon>
        <taxon>Gunneridae</taxon>
        <taxon>Pentapetalae</taxon>
        <taxon>rosids</taxon>
        <taxon>fabids</taxon>
        <taxon>Fabales</taxon>
        <taxon>Fabaceae</taxon>
        <taxon>Papilionoideae</taxon>
        <taxon>50 kb inversion clade</taxon>
        <taxon>NPAAA clade</taxon>
        <taxon>indigoferoid/millettioid clade</taxon>
        <taxon>Phaseoleae</taxon>
        <taxon>Canavalia</taxon>
    </lineage>
</organism>
<evidence type="ECO:0000313" key="2">
    <source>
        <dbReference type="Proteomes" id="UP001367508"/>
    </source>
</evidence>
<keyword evidence="2" id="KW-1185">Reference proteome</keyword>
<comment type="caution">
    <text evidence="1">The sequence shown here is derived from an EMBL/GenBank/DDBJ whole genome shotgun (WGS) entry which is preliminary data.</text>
</comment>
<protein>
    <submittedName>
        <fullName evidence="1">Uncharacterized protein</fullName>
    </submittedName>
</protein>